<feature type="compositionally biased region" description="Low complexity" evidence="2">
    <location>
        <begin position="117"/>
        <end position="129"/>
    </location>
</feature>
<feature type="region of interest" description="Disordered" evidence="2">
    <location>
        <begin position="117"/>
        <end position="160"/>
    </location>
</feature>
<dbReference type="InterPro" id="IPR004883">
    <property type="entry name" value="LOB"/>
</dbReference>
<dbReference type="RefSeq" id="XP_008801576.3">
    <property type="nucleotide sequence ID" value="XM_008803354.3"/>
</dbReference>
<evidence type="ECO:0000256" key="2">
    <source>
        <dbReference type="SAM" id="MobiDB-lite"/>
    </source>
</evidence>
<evidence type="ECO:0000256" key="1">
    <source>
        <dbReference type="ARBA" id="ARBA00005474"/>
    </source>
</evidence>
<dbReference type="GeneID" id="103715651"/>
<evidence type="ECO:0000313" key="4">
    <source>
        <dbReference type="Proteomes" id="UP000228380"/>
    </source>
</evidence>
<dbReference type="AlphaFoldDB" id="A0A8B7CLG6"/>
<reference evidence="4" key="1">
    <citation type="journal article" date="2019" name="Nat. Commun.">
        <title>Genome-wide association mapping of date palm fruit traits.</title>
        <authorList>
            <person name="Hazzouri K.M."/>
            <person name="Gros-Balthazard M."/>
            <person name="Flowers J.M."/>
            <person name="Copetti D."/>
            <person name="Lemansour A."/>
            <person name="Lebrun M."/>
            <person name="Masmoudi K."/>
            <person name="Ferrand S."/>
            <person name="Dhar M.I."/>
            <person name="Fresquez Z.A."/>
            <person name="Rosas U."/>
            <person name="Zhang J."/>
            <person name="Talag J."/>
            <person name="Lee S."/>
            <person name="Kudrna D."/>
            <person name="Powell R.F."/>
            <person name="Leitch I.J."/>
            <person name="Krueger R.R."/>
            <person name="Wing R.A."/>
            <person name="Amiri K.M.A."/>
            <person name="Purugganan M.D."/>
        </authorList>
    </citation>
    <scope>NUCLEOTIDE SEQUENCE [LARGE SCALE GENOMIC DNA]</scope>
    <source>
        <strain evidence="4">cv. Khalas</strain>
    </source>
</reference>
<evidence type="ECO:0000259" key="3">
    <source>
        <dbReference type="PROSITE" id="PS50891"/>
    </source>
</evidence>
<dbReference type="PROSITE" id="PS50891">
    <property type="entry name" value="LOB"/>
    <property type="match status" value="1"/>
</dbReference>
<dbReference type="Proteomes" id="UP000228380">
    <property type="component" value="Chromosome 9"/>
</dbReference>
<keyword evidence="4" id="KW-1185">Reference proteome</keyword>
<feature type="domain" description="LOB" evidence="3">
    <location>
        <begin position="16"/>
        <end position="117"/>
    </location>
</feature>
<sequence length="173" mass="19738">MSSSNSTVSSSDSNPRRCAACRYLRRRCAGDCILSPYFPASNPQRFACVHKIFGASNVARMLQQLPVHQRARAADAISMEAYWRVQDPVYGSVGIINLLQHEIYMNQHELARTQAQIAMHTAQQQQQQQQEEEEEEAQQASQPVEAPNMHPQQQDLFAPDRTYLDLSHFPDFF</sequence>
<gene>
    <name evidence="5" type="primary">LOC103715651</name>
</gene>
<dbReference type="Pfam" id="PF03195">
    <property type="entry name" value="LOB"/>
    <property type="match status" value="1"/>
</dbReference>
<name>A0A8B7CLG6_PHODC</name>
<dbReference type="PANTHER" id="PTHR31301">
    <property type="entry name" value="LOB DOMAIN-CONTAINING PROTEIN 4-RELATED"/>
    <property type="match status" value="1"/>
</dbReference>
<dbReference type="KEGG" id="pda:103715651"/>
<evidence type="ECO:0000313" key="5">
    <source>
        <dbReference type="RefSeq" id="XP_008801576.3"/>
    </source>
</evidence>
<organism evidence="4 5">
    <name type="scientific">Phoenix dactylifera</name>
    <name type="common">Date palm</name>
    <dbReference type="NCBI Taxonomy" id="42345"/>
    <lineage>
        <taxon>Eukaryota</taxon>
        <taxon>Viridiplantae</taxon>
        <taxon>Streptophyta</taxon>
        <taxon>Embryophyta</taxon>
        <taxon>Tracheophyta</taxon>
        <taxon>Spermatophyta</taxon>
        <taxon>Magnoliopsida</taxon>
        <taxon>Liliopsida</taxon>
        <taxon>Arecaceae</taxon>
        <taxon>Coryphoideae</taxon>
        <taxon>Phoeniceae</taxon>
        <taxon>Phoenix</taxon>
    </lineage>
</organism>
<dbReference type="PANTHER" id="PTHR31301:SF153">
    <property type="entry name" value="LOB DOMAIN-CONTAINING PROTEIN 26"/>
    <property type="match status" value="1"/>
</dbReference>
<protein>
    <submittedName>
        <fullName evidence="5">LOB domain-containing protein 24-like isoform X1</fullName>
    </submittedName>
</protein>
<dbReference type="OrthoDB" id="684652at2759"/>
<reference evidence="5" key="2">
    <citation type="submission" date="2025-08" db="UniProtKB">
        <authorList>
            <consortium name="RefSeq"/>
        </authorList>
    </citation>
    <scope>IDENTIFICATION</scope>
    <source>
        <tissue evidence="5">Young leaves</tissue>
    </source>
</reference>
<proteinExistence type="inferred from homology"/>
<comment type="similarity">
    <text evidence="1">Belongs to the LOB domain-containing protein family.</text>
</comment>
<accession>A0A8B7CLG6</accession>